<comment type="caution">
    <text evidence="2">The sequence shown here is derived from an EMBL/GenBank/DDBJ whole genome shotgun (WGS) entry which is preliminary data.</text>
</comment>
<feature type="compositionally biased region" description="Basic residues" evidence="1">
    <location>
        <begin position="94"/>
        <end position="105"/>
    </location>
</feature>
<dbReference type="Proteomes" id="UP000823388">
    <property type="component" value="Chromosome 9K"/>
</dbReference>
<dbReference type="PANTHER" id="PTHR14000:SF6">
    <property type="entry name" value="OS02G0631200 PROTEIN"/>
    <property type="match status" value="1"/>
</dbReference>
<dbReference type="SUPFAM" id="SSF46689">
    <property type="entry name" value="Homeodomain-like"/>
    <property type="match status" value="1"/>
</dbReference>
<dbReference type="InterPro" id="IPR009057">
    <property type="entry name" value="Homeodomain-like_sf"/>
</dbReference>
<proteinExistence type="predicted"/>
<dbReference type="CDD" id="cd00167">
    <property type="entry name" value="SANT"/>
    <property type="match status" value="1"/>
</dbReference>
<evidence type="ECO:0008006" key="4">
    <source>
        <dbReference type="Google" id="ProtNLM"/>
    </source>
</evidence>
<accession>A0A8T0P062</accession>
<dbReference type="AlphaFoldDB" id="A0A8T0P062"/>
<gene>
    <name evidence="2" type="ORF">PVAP13_9KG558500</name>
</gene>
<dbReference type="OrthoDB" id="674573at2759"/>
<feature type="region of interest" description="Disordered" evidence="1">
    <location>
        <begin position="90"/>
        <end position="112"/>
    </location>
</feature>
<dbReference type="EMBL" id="CM029053">
    <property type="protein sequence ID" value="KAG2555347.1"/>
    <property type="molecule type" value="Genomic_DNA"/>
</dbReference>
<keyword evidence="3" id="KW-1185">Reference proteome</keyword>
<dbReference type="InterPro" id="IPR001005">
    <property type="entry name" value="SANT/Myb"/>
</dbReference>
<reference evidence="2" key="1">
    <citation type="submission" date="2020-05" db="EMBL/GenBank/DDBJ databases">
        <title>WGS assembly of Panicum virgatum.</title>
        <authorList>
            <person name="Lovell J.T."/>
            <person name="Jenkins J."/>
            <person name="Shu S."/>
            <person name="Juenger T.E."/>
            <person name="Schmutz J."/>
        </authorList>
    </citation>
    <scope>NUCLEOTIDE SEQUENCE</scope>
    <source>
        <strain evidence="2">AP13</strain>
    </source>
</reference>
<evidence type="ECO:0000313" key="3">
    <source>
        <dbReference type="Proteomes" id="UP000823388"/>
    </source>
</evidence>
<name>A0A8T0P062_PANVG</name>
<dbReference type="PANTHER" id="PTHR14000">
    <property type="entry name" value="FINGER CCCH DOMAIN PROTEIN, PUTATIVE (DUF3755)-RELATED"/>
    <property type="match status" value="1"/>
</dbReference>
<protein>
    <recommendedName>
        <fullName evidence="4">Myb-like domain-containing protein</fullName>
    </recommendedName>
</protein>
<dbReference type="EMBL" id="CM029053">
    <property type="protein sequence ID" value="KAG2555348.1"/>
    <property type="molecule type" value="Genomic_DNA"/>
</dbReference>
<organism evidence="2 3">
    <name type="scientific">Panicum virgatum</name>
    <name type="common">Blackwell switchgrass</name>
    <dbReference type="NCBI Taxonomy" id="38727"/>
    <lineage>
        <taxon>Eukaryota</taxon>
        <taxon>Viridiplantae</taxon>
        <taxon>Streptophyta</taxon>
        <taxon>Embryophyta</taxon>
        <taxon>Tracheophyta</taxon>
        <taxon>Spermatophyta</taxon>
        <taxon>Magnoliopsida</taxon>
        <taxon>Liliopsida</taxon>
        <taxon>Poales</taxon>
        <taxon>Poaceae</taxon>
        <taxon>PACMAD clade</taxon>
        <taxon>Panicoideae</taxon>
        <taxon>Panicodae</taxon>
        <taxon>Paniceae</taxon>
        <taxon>Panicinae</taxon>
        <taxon>Panicum</taxon>
        <taxon>Panicum sect. Hiantes</taxon>
    </lineage>
</organism>
<sequence>MDMMKTVADMVRTAEECGKDEAASRVWSEEEHRELLYRLQWYAKHDSASMCIHIAFHLPNKTAKDVALRWRWSQDKEKIAKKAELVPKDSSGVKVKKGQGTKGAKKNNMYPLSKDALDSKSTRELLQDSYIFMQQIEENIKTGESGNNSADYFYYVKTNMDAIVTRENEFCRISIPMPPIDEQGLEEILRQSGHRAGKNGA</sequence>
<evidence type="ECO:0000313" key="2">
    <source>
        <dbReference type="EMBL" id="KAG2555347.1"/>
    </source>
</evidence>
<evidence type="ECO:0000256" key="1">
    <source>
        <dbReference type="SAM" id="MobiDB-lite"/>
    </source>
</evidence>